<keyword evidence="3" id="KW-1185">Reference proteome</keyword>
<gene>
    <name evidence="2" type="ORF">ACFO4O_12150</name>
</gene>
<keyword evidence="1" id="KW-0472">Membrane</keyword>
<dbReference type="Proteomes" id="UP001595897">
    <property type="component" value="Unassembled WGS sequence"/>
</dbReference>
<dbReference type="EMBL" id="JBHSGU010000005">
    <property type="protein sequence ID" value="MFC4700915.1"/>
    <property type="molecule type" value="Genomic_DNA"/>
</dbReference>
<accession>A0ABV9LZ57</accession>
<protein>
    <submittedName>
        <fullName evidence="2">Class IIb bacteriocin, lactobin A/cerein 7B family</fullName>
    </submittedName>
</protein>
<keyword evidence="1" id="KW-1133">Transmembrane helix</keyword>
<feature type="transmembrane region" description="Helical" evidence="1">
    <location>
        <begin position="18"/>
        <end position="41"/>
    </location>
</feature>
<organism evidence="2 3">
    <name type="scientific">Glaciecola siphonariae</name>
    <dbReference type="NCBI Taxonomy" id="521012"/>
    <lineage>
        <taxon>Bacteria</taxon>
        <taxon>Pseudomonadati</taxon>
        <taxon>Pseudomonadota</taxon>
        <taxon>Gammaproteobacteria</taxon>
        <taxon>Alteromonadales</taxon>
        <taxon>Alteromonadaceae</taxon>
        <taxon>Glaciecola</taxon>
    </lineage>
</organism>
<evidence type="ECO:0000313" key="3">
    <source>
        <dbReference type="Proteomes" id="UP001595897"/>
    </source>
</evidence>
<reference evidence="3" key="1">
    <citation type="journal article" date="2019" name="Int. J. Syst. Evol. Microbiol.">
        <title>The Global Catalogue of Microorganisms (GCM) 10K type strain sequencing project: providing services to taxonomists for standard genome sequencing and annotation.</title>
        <authorList>
            <consortium name="The Broad Institute Genomics Platform"/>
            <consortium name="The Broad Institute Genome Sequencing Center for Infectious Disease"/>
            <person name="Wu L."/>
            <person name="Ma J."/>
        </authorList>
    </citation>
    <scope>NUCLEOTIDE SEQUENCE [LARGE SCALE GENOMIC DNA]</scope>
    <source>
        <strain evidence="3">KACC 12507</strain>
    </source>
</reference>
<proteinExistence type="predicted"/>
<sequence>MTELQINQTSEVSGRVPLFLAIAVYGELAVFAATFSGIATYNTLK</sequence>
<evidence type="ECO:0000313" key="2">
    <source>
        <dbReference type="EMBL" id="MFC4700915.1"/>
    </source>
</evidence>
<evidence type="ECO:0000256" key="1">
    <source>
        <dbReference type="SAM" id="Phobius"/>
    </source>
</evidence>
<name>A0ABV9LZ57_9ALTE</name>
<keyword evidence="1" id="KW-0812">Transmembrane</keyword>
<comment type="caution">
    <text evidence="2">The sequence shown here is derived from an EMBL/GenBank/DDBJ whole genome shotgun (WGS) entry which is preliminary data.</text>
</comment>
<dbReference type="RefSeq" id="WP_382408890.1">
    <property type="nucleotide sequence ID" value="NZ_JBHSGU010000005.1"/>
</dbReference>